<name>A0AC35UB25_9BILA</name>
<dbReference type="Proteomes" id="UP000095286">
    <property type="component" value="Unplaced"/>
</dbReference>
<accession>A0AC35UB25</accession>
<reference evidence="2" key="1">
    <citation type="submission" date="2016-11" db="UniProtKB">
        <authorList>
            <consortium name="WormBaseParasite"/>
        </authorList>
    </citation>
    <scope>IDENTIFICATION</scope>
    <source>
        <strain evidence="2">KR3021</strain>
    </source>
</reference>
<proteinExistence type="predicted"/>
<organism evidence="1 2">
    <name type="scientific">Rhabditophanes sp. KR3021</name>
    <dbReference type="NCBI Taxonomy" id="114890"/>
    <lineage>
        <taxon>Eukaryota</taxon>
        <taxon>Metazoa</taxon>
        <taxon>Ecdysozoa</taxon>
        <taxon>Nematoda</taxon>
        <taxon>Chromadorea</taxon>
        <taxon>Rhabditida</taxon>
        <taxon>Tylenchina</taxon>
        <taxon>Panagrolaimomorpha</taxon>
        <taxon>Strongyloidoidea</taxon>
        <taxon>Alloionematidae</taxon>
        <taxon>Rhabditophanes</taxon>
    </lineage>
</organism>
<protein>
    <submittedName>
        <fullName evidence="2">NR LBD domain-containing protein</fullName>
    </submittedName>
</protein>
<evidence type="ECO:0000313" key="2">
    <source>
        <dbReference type="WBParaSite" id="RSKR_0000974000.1"/>
    </source>
</evidence>
<evidence type="ECO:0000313" key="1">
    <source>
        <dbReference type="Proteomes" id="UP000095286"/>
    </source>
</evidence>
<dbReference type="WBParaSite" id="RSKR_0000974000.1">
    <property type="protein sequence ID" value="RSKR_0000974000.1"/>
    <property type="gene ID" value="RSKR_0000974000"/>
</dbReference>
<sequence>MMSIEVTIHLGRFSKCERAGMQWRGPSAKKKDRERSQVKGQEHKENDNWIEQKPCTSLEKAQDVTTELNEKKEQHKEKISFEDFSIILTTGNGTKQRVTSETTYIKIKHFLEGSYIPPSWDNYNCRPTLLESLSNAFANLLNQSYPTSPIYVTEILSLKKYVSYCERCAMLLGEALMYSPEFCAFSVGDRKLIFKVFHPIFLTLERIYTSIQYYGIMDKRKILLFGDDIAYDTKVTGVNDCILEEADRNLFIRLAGPINAFLINTLYQPLKELQATSVMEFTYLMASSLFSTDEIPEISEDGKAKGFAFKKSLNNQIHDYYASLGIDNYAFKLTQMIKISTRCRKFCAMKNEMIVTAKIFKIINLFPNEKVAGDVSRNSF</sequence>